<evidence type="ECO:0000313" key="2">
    <source>
        <dbReference type="EMBL" id="VAH71908.1"/>
    </source>
</evidence>
<dbReference type="EMBL" id="LT934116">
    <property type="protein sequence ID" value="VAH71908.1"/>
    <property type="molecule type" value="Genomic_DNA"/>
</dbReference>
<feature type="region of interest" description="Disordered" evidence="1">
    <location>
        <begin position="1"/>
        <end position="77"/>
    </location>
</feature>
<sequence length="114" mass="11906">MGGGGLHAAGSARSSCSGHGGLPRRRCRQGRRGMGRSGGPRASMAASLQQRAREIEGDESKRGKENKGRGRWRGKECRAATGARSVASVIGGRRSSGTRWLCSGAADRAGERRG</sequence>
<feature type="region of interest" description="Disordered" evidence="1">
    <location>
        <begin position="89"/>
        <end position="114"/>
    </location>
</feature>
<proteinExistence type="predicted"/>
<evidence type="ECO:0000256" key="1">
    <source>
        <dbReference type="SAM" id="MobiDB-lite"/>
    </source>
</evidence>
<name>A0A9R1RWV2_TRITD</name>
<organism evidence="2 3">
    <name type="scientific">Triticum turgidum subsp. durum</name>
    <name type="common">Durum wheat</name>
    <name type="synonym">Triticum durum</name>
    <dbReference type="NCBI Taxonomy" id="4567"/>
    <lineage>
        <taxon>Eukaryota</taxon>
        <taxon>Viridiplantae</taxon>
        <taxon>Streptophyta</taxon>
        <taxon>Embryophyta</taxon>
        <taxon>Tracheophyta</taxon>
        <taxon>Spermatophyta</taxon>
        <taxon>Magnoliopsida</taxon>
        <taxon>Liliopsida</taxon>
        <taxon>Poales</taxon>
        <taxon>Poaceae</taxon>
        <taxon>BOP clade</taxon>
        <taxon>Pooideae</taxon>
        <taxon>Triticodae</taxon>
        <taxon>Triticeae</taxon>
        <taxon>Triticinae</taxon>
        <taxon>Triticum</taxon>
    </lineage>
</organism>
<gene>
    <name evidence="2" type="ORF">TRITD_3Bv1G016730</name>
</gene>
<dbReference type="Gramene" id="TRITD3Bv1G016730.1">
    <property type="protein sequence ID" value="TRITD3Bv1G016730.1"/>
    <property type="gene ID" value="TRITD3Bv1G016730"/>
</dbReference>
<reference evidence="2 3" key="1">
    <citation type="submission" date="2017-09" db="EMBL/GenBank/DDBJ databases">
        <authorList>
            <consortium name="International Durum Wheat Genome Sequencing Consortium (IDWGSC)"/>
            <person name="Milanesi L."/>
        </authorList>
    </citation>
    <scope>NUCLEOTIDE SEQUENCE [LARGE SCALE GENOMIC DNA]</scope>
    <source>
        <strain evidence="3">cv. Svevo</strain>
    </source>
</reference>
<dbReference type="Proteomes" id="UP000324705">
    <property type="component" value="Chromosome 3B"/>
</dbReference>
<evidence type="ECO:0000313" key="3">
    <source>
        <dbReference type="Proteomes" id="UP000324705"/>
    </source>
</evidence>
<feature type="compositionally biased region" description="Basic and acidic residues" evidence="1">
    <location>
        <begin position="51"/>
        <end position="77"/>
    </location>
</feature>
<accession>A0A9R1RWV2</accession>
<keyword evidence="3" id="KW-1185">Reference proteome</keyword>
<dbReference type="AlphaFoldDB" id="A0A9R1RWV2"/>
<protein>
    <submittedName>
        <fullName evidence="2">Uncharacterized protein</fullName>
    </submittedName>
</protein>
<feature type="compositionally biased region" description="Basic residues" evidence="1">
    <location>
        <begin position="22"/>
        <end position="34"/>
    </location>
</feature>